<dbReference type="EMBL" id="JBHTMV010000004">
    <property type="protein sequence ID" value="MFD1294071.1"/>
    <property type="molecule type" value="Genomic_DNA"/>
</dbReference>
<reference evidence="3" key="1">
    <citation type="journal article" date="2019" name="Int. J. Syst. Evol. Microbiol.">
        <title>The Global Catalogue of Microorganisms (GCM) 10K type strain sequencing project: providing services to taxonomists for standard genome sequencing and annotation.</title>
        <authorList>
            <consortium name="The Broad Institute Genomics Platform"/>
            <consortium name="The Broad Institute Genome Sequencing Center for Infectious Disease"/>
            <person name="Wu L."/>
            <person name="Ma J."/>
        </authorList>
    </citation>
    <scope>NUCLEOTIDE SEQUENCE [LARGE SCALE GENOMIC DNA]</scope>
    <source>
        <strain evidence="3">CCUG 62221</strain>
    </source>
</reference>
<evidence type="ECO:0000256" key="1">
    <source>
        <dbReference type="SAM" id="SignalP"/>
    </source>
</evidence>
<protein>
    <submittedName>
        <fullName evidence="2">Uncharacterized protein</fullName>
    </submittedName>
</protein>
<comment type="caution">
    <text evidence="2">The sequence shown here is derived from an EMBL/GenBank/DDBJ whole genome shotgun (WGS) entry which is preliminary data.</text>
</comment>
<evidence type="ECO:0000313" key="2">
    <source>
        <dbReference type="EMBL" id="MFD1294071.1"/>
    </source>
</evidence>
<keyword evidence="1" id="KW-0732">Signal</keyword>
<name>A0ABW3WNV2_9FLAO</name>
<gene>
    <name evidence="2" type="ORF">ACFQ5N_09515</name>
</gene>
<organism evidence="2 3">
    <name type="scientific">Lutibacter holmesii</name>
    <dbReference type="NCBI Taxonomy" id="1137985"/>
    <lineage>
        <taxon>Bacteria</taxon>
        <taxon>Pseudomonadati</taxon>
        <taxon>Bacteroidota</taxon>
        <taxon>Flavobacteriia</taxon>
        <taxon>Flavobacteriales</taxon>
        <taxon>Flavobacteriaceae</taxon>
        <taxon>Lutibacter</taxon>
    </lineage>
</organism>
<dbReference type="Proteomes" id="UP001597241">
    <property type="component" value="Unassembled WGS sequence"/>
</dbReference>
<feature type="chain" id="PRO_5046715138" evidence="1">
    <location>
        <begin position="20"/>
        <end position="298"/>
    </location>
</feature>
<evidence type="ECO:0000313" key="3">
    <source>
        <dbReference type="Proteomes" id="UP001597241"/>
    </source>
</evidence>
<feature type="signal peptide" evidence="1">
    <location>
        <begin position="1"/>
        <end position="19"/>
    </location>
</feature>
<sequence>MKRIIAIIFFISIIFSAKAQQPSTTSKNVDVFIDELLLEEETITDLIASLVHFQFLYFSVNYNAATYFSGRDVDIDQFNLTPQISYMHSKGFYASLSGIYYSEFTPNWDVTKATVGFGKSFGKNKNYSYYTSASVFFYSNDLDNLYNSTLNTGIGIHTKKRTLGTQISGSFYFGSDTSYQIISSSYANIYLIKTNKHKLKLRPQLSIITGTQLVDLTAGSIQNTTLTNEFVEVAETPILQLSSYSLINSQLSIPLQYSVQSFDFEVGYNFNFPNEIGLETDLENTSFFNFGMAYLLNI</sequence>
<accession>A0ABW3WNV2</accession>
<dbReference type="RefSeq" id="WP_386809264.1">
    <property type="nucleotide sequence ID" value="NZ_JBHTMV010000004.1"/>
</dbReference>
<proteinExistence type="predicted"/>
<keyword evidence="3" id="KW-1185">Reference proteome</keyword>